<keyword evidence="1" id="KW-0472">Membrane</keyword>
<sequence length="52" mass="5941">MVSTTPALDFYDEDDEVKRAPSCPKNFHFLLQAVRSAVPFCVMCSFFLAFFT</sequence>
<evidence type="ECO:0000313" key="3">
    <source>
        <dbReference type="Proteomes" id="UP001196413"/>
    </source>
</evidence>
<dbReference type="AlphaFoldDB" id="A0AAD5R553"/>
<comment type="caution">
    <text evidence="2">The sequence shown here is derived from an EMBL/GenBank/DDBJ whole genome shotgun (WGS) entry which is preliminary data.</text>
</comment>
<keyword evidence="3" id="KW-1185">Reference proteome</keyword>
<keyword evidence="1" id="KW-0812">Transmembrane</keyword>
<evidence type="ECO:0000313" key="2">
    <source>
        <dbReference type="EMBL" id="KAJ1369853.1"/>
    </source>
</evidence>
<feature type="transmembrane region" description="Helical" evidence="1">
    <location>
        <begin position="29"/>
        <end position="51"/>
    </location>
</feature>
<dbReference type="Proteomes" id="UP001196413">
    <property type="component" value="Unassembled WGS sequence"/>
</dbReference>
<accession>A0AAD5R553</accession>
<keyword evidence="1" id="KW-1133">Transmembrane helix</keyword>
<organism evidence="2 3">
    <name type="scientific">Parelaphostrongylus tenuis</name>
    <name type="common">Meningeal worm</name>
    <dbReference type="NCBI Taxonomy" id="148309"/>
    <lineage>
        <taxon>Eukaryota</taxon>
        <taxon>Metazoa</taxon>
        <taxon>Ecdysozoa</taxon>
        <taxon>Nematoda</taxon>
        <taxon>Chromadorea</taxon>
        <taxon>Rhabditida</taxon>
        <taxon>Rhabditina</taxon>
        <taxon>Rhabditomorpha</taxon>
        <taxon>Strongyloidea</taxon>
        <taxon>Metastrongylidae</taxon>
        <taxon>Parelaphostrongylus</taxon>
    </lineage>
</organism>
<protein>
    <submittedName>
        <fullName evidence="2">Uncharacterized protein</fullName>
    </submittedName>
</protein>
<evidence type="ECO:0000256" key="1">
    <source>
        <dbReference type="SAM" id="Phobius"/>
    </source>
</evidence>
<dbReference type="EMBL" id="JAHQIW010006689">
    <property type="protein sequence ID" value="KAJ1369853.1"/>
    <property type="molecule type" value="Genomic_DNA"/>
</dbReference>
<reference evidence="2" key="1">
    <citation type="submission" date="2021-06" db="EMBL/GenBank/DDBJ databases">
        <title>Parelaphostrongylus tenuis whole genome reference sequence.</title>
        <authorList>
            <person name="Garwood T.J."/>
            <person name="Larsen P.A."/>
            <person name="Fountain-Jones N.M."/>
            <person name="Garbe J.R."/>
            <person name="Macchietto M.G."/>
            <person name="Kania S.A."/>
            <person name="Gerhold R.W."/>
            <person name="Richards J.E."/>
            <person name="Wolf T.M."/>
        </authorList>
    </citation>
    <scope>NUCLEOTIDE SEQUENCE</scope>
    <source>
        <strain evidence="2">MNPRO001-30</strain>
        <tissue evidence="2">Meninges</tissue>
    </source>
</reference>
<name>A0AAD5R553_PARTN</name>
<proteinExistence type="predicted"/>
<gene>
    <name evidence="2" type="ORF">KIN20_031433</name>
</gene>